<reference evidence="6 7" key="1">
    <citation type="submission" date="2019-07" db="EMBL/GenBank/DDBJ databases">
        <title>Finished genome of Venturia effusa.</title>
        <authorList>
            <person name="Young C.A."/>
            <person name="Cox M.P."/>
            <person name="Ganley A.R.D."/>
            <person name="David W.J."/>
        </authorList>
    </citation>
    <scope>NUCLEOTIDE SEQUENCE [LARGE SCALE GENOMIC DNA]</scope>
    <source>
        <strain evidence="7">albino</strain>
    </source>
</reference>
<accession>A0A517LKF2</accession>
<organism evidence="6 7">
    <name type="scientific">Venturia effusa</name>
    <dbReference type="NCBI Taxonomy" id="50376"/>
    <lineage>
        <taxon>Eukaryota</taxon>
        <taxon>Fungi</taxon>
        <taxon>Dikarya</taxon>
        <taxon>Ascomycota</taxon>
        <taxon>Pezizomycotina</taxon>
        <taxon>Dothideomycetes</taxon>
        <taxon>Pleosporomycetidae</taxon>
        <taxon>Venturiales</taxon>
        <taxon>Venturiaceae</taxon>
        <taxon>Venturia</taxon>
    </lineage>
</organism>
<keyword evidence="2" id="KW-0396">Initiation factor</keyword>
<evidence type="ECO:0000313" key="7">
    <source>
        <dbReference type="Proteomes" id="UP000316270"/>
    </source>
</evidence>
<evidence type="ECO:0000256" key="2">
    <source>
        <dbReference type="ARBA" id="ARBA00022540"/>
    </source>
</evidence>
<feature type="compositionally biased region" description="Basic and acidic residues" evidence="4">
    <location>
        <begin position="67"/>
        <end position="76"/>
    </location>
</feature>
<evidence type="ECO:0000256" key="3">
    <source>
        <dbReference type="ARBA" id="ARBA00022917"/>
    </source>
</evidence>
<dbReference type="PANTHER" id="PTHR10938">
    <property type="entry name" value="TRANSLATION INITIATION FACTOR IF-3"/>
    <property type="match status" value="1"/>
</dbReference>
<evidence type="ECO:0000259" key="5">
    <source>
        <dbReference type="Pfam" id="PF00707"/>
    </source>
</evidence>
<sequence>MAHCQSLRIALYRVFVQPALLRPALPYLLSSSAYQFRYNSTIRQPPVEPSQQNTAASNEPPKKRSYKDRLAEKESARSSLAPERITRPPRIKGAPPRPPQDTEIRSKYIDFIDREGQFKAHVWRDDVLRLLDPRTEHLVQVDPPDPEDPQSVPKCKIITKAYMRESERVREELAKERSKIERSSKTVELNWAIAPADLELKLNKAKSFLEEGRKVEITIASKKRKRKATKNEMDELLKKMMESIESIDSVTQIAPVEGKVGGTMTYFFEKKKS</sequence>
<dbReference type="Pfam" id="PF00707">
    <property type="entry name" value="IF3_C"/>
    <property type="match status" value="1"/>
</dbReference>
<feature type="compositionally biased region" description="Polar residues" evidence="4">
    <location>
        <begin position="43"/>
        <end position="57"/>
    </location>
</feature>
<protein>
    <recommendedName>
        <fullName evidence="5">Translation initiation factor 3 C-terminal domain-containing protein</fullName>
    </recommendedName>
</protein>
<dbReference type="GO" id="GO:0032790">
    <property type="term" value="P:ribosome disassembly"/>
    <property type="evidence" value="ECO:0007669"/>
    <property type="project" value="TreeGrafter"/>
</dbReference>
<dbReference type="GO" id="GO:0070124">
    <property type="term" value="P:mitochondrial translational initiation"/>
    <property type="evidence" value="ECO:0007669"/>
    <property type="project" value="TreeGrafter"/>
</dbReference>
<keyword evidence="7" id="KW-1185">Reference proteome</keyword>
<evidence type="ECO:0000256" key="4">
    <source>
        <dbReference type="SAM" id="MobiDB-lite"/>
    </source>
</evidence>
<dbReference type="Proteomes" id="UP000316270">
    <property type="component" value="Chromosome 14"/>
</dbReference>
<name>A0A517LKF2_9PEZI</name>
<dbReference type="OrthoDB" id="21573at2759"/>
<dbReference type="GO" id="GO:0005739">
    <property type="term" value="C:mitochondrion"/>
    <property type="evidence" value="ECO:0007669"/>
    <property type="project" value="TreeGrafter"/>
</dbReference>
<dbReference type="SUPFAM" id="SSF55200">
    <property type="entry name" value="Translation initiation factor IF3, C-terminal domain"/>
    <property type="match status" value="1"/>
</dbReference>
<dbReference type="InterPro" id="IPR036788">
    <property type="entry name" value="T_IF-3_C_sf"/>
</dbReference>
<dbReference type="GO" id="GO:0003743">
    <property type="term" value="F:translation initiation factor activity"/>
    <property type="evidence" value="ECO:0007669"/>
    <property type="project" value="UniProtKB-KW"/>
</dbReference>
<evidence type="ECO:0000256" key="1">
    <source>
        <dbReference type="ARBA" id="ARBA00005439"/>
    </source>
</evidence>
<keyword evidence="3" id="KW-0648">Protein biosynthesis</keyword>
<proteinExistence type="inferred from homology"/>
<feature type="domain" description="Translation initiation factor 3 C-terminal" evidence="5">
    <location>
        <begin position="185"/>
        <end position="259"/>
    </location>
</feature>
<dbReference type="STRING" id="50376.A0A517LKF2"/>
<comment type="similarity">
    <text evidence="1">Belongs to the IF-3 family.</text>
</comment>
<dbReference type="InterPro" id="IPR001288">
    <property type="entry name" value="Translation_initiation_fac_3"/>
</dbReference>
<gene>
    <name evidence="6" type="ORF">FKW77_006747</name>
</gene>
<dbReference type="InterPro" id="IPR019815">
    <property type="entry name" value="Translation_initiation_fac_3_C"/>
</dbReference>
<dbReference type="AlphaFoldDB" id="A0A517LKF2"/>
<dbReference type="GO" id="GO:0043022">
    <property type="term" value="F:ribosome binding"/>
    <property type="evidence" value="ECO:0007669"/>
    <property type="project" value="TreeGrafter"/>
</dbReference>
<dbReference type="PANTHER" id="PTHR10938:SF0">
    <property type="entry name" value="TRANSLATION INITIATION FACTOR IF-3, MITOCHONDRIAL"/>
    <property type="match status" value="1"/>
</dbReference>
<evidence type="ECO:0000313" key="6">
    <source>
        <dbReference type="EMBL" id="QDS76119.1"/>
    </source>
</evidence>
<dbReference type="Gene3D" id="3.30.110.10">
    <property type="entry name" value="Translation initiation factor 3 (IF-3), C-terminal domain"/>
    <property type="match status" value="1"/>
</dbReference>
<dbReference type="EMBL" id="CP042198">
    <property type="protein sequence ID" value="QDS76119.1"/>
    <property type="molecule type" value="Genomic_DNA"/>
</dbReference>
<feature type="region of interest" description="Disordered" evidence="4">
    <location>
        <begin position="43"/>
        <end position="104"/>
    </location>
</feature>